<dbReference type="InterPro" id="IPR024936">
    <property type="entry name" value="Cyclophilin-type_PPIase"/>
</dbReference>
<dbReference type="EMBL" id="MFDM01000026">
    <property type="protein sequence ID" value="OGE42409.1"/>
    <property type="molecule type" value="Genomic_DNA"/>
</dbReference>
<dbReference type="InterPro" id="IPR044666">
    <property type="entry name" value="Cyclophilin_A-like"/>
</dbReference>
<dbReference type="PROSITE" id="PS50072">
    <property type="entry name" value="CSA_PPIASE_2"/>
    <property type="match status" value="1"/>
</dbReference>
<evidence type="ECO:0000256" key="2">
    <source>
        <dbReference type="ARBA" id="ARBA00007365"/>
    </source>
</evidence>
<dbReference type="PANTHER" id="PTHR45625:SF4">
    <property type="entry name" value="PEPTIDYLPROLYL ISOMERASE DOMAIN AND WD REPEAT-CONTAINING PROTEIN 1"/>
    <property type="match status" value="1"/>
</dbReference>
<dbReference type="SUPFAM" id="SSF50891">
    <property type="entry name" value="Cyclophilin-like"/>
    <property type="match status" value="1"/>
</dbReference>
<dbReference type="GO" id="GO:0003755">
    <property type="term" value="F:peptidyl-prolyl cis-trans isomerase activity"/>
    <property type="evidence" value="ECO:0007669"/>
    <property type="project" value="UniProtKB-UniRule"/>
</dbReference>
<evidence type="ECO:0000256" key="4">
    <source>
        <dbReference type="ARBA" id="ARBA00023235"/>
    </source>
</evidence>
<comment type="similarity">
    <text evidence="2 5">Belongs to the cyclophilin-type PPIase family.</text>
</comment>
<organism evidence="7 8">
    <name type="scientific">Candidatus Daviesbacteria bacterium RIFCSPLOWO2_01_FULL_39_12</name>
    <dbReference type="NCBI Taxonomy" id="1797785"/>
    <lineage>
        <taxon>Bacteria</taxon>
        <taxon>Candidatus Daviesiibacteriota</taxon>
    </lineage>
</organism>
<dbReference type="PIRSF" id="PIRSF001467">
    <property type="entry name" value="Peptidylpro_ismrse"/>
    <property type="match status" value="1"/>
</dbReference>
<dbReference type="CDD" id="cd00317">
    <property type="entry name" value="cyclophilin"/>
    <property type="match status" value="1"/>
</dbReference>
<protein>
    <recommendedName>
        <fullName evidence="5">Peptidyl-prolyl cis-trans isomerase</fullName>
        <shortName evidence="5">PPIase</shortName>
        <ecNumber evidence="5">5.2.1.8</ecNumber>
    </recommendedName>
</protein>
<evidence type="ECO:0000259" key="6">
    <source>
        <dbReference type="PROSITE" id="PS50072"/>
    </source>
</evidence>
<dbReference type="InterPro" id="IPR029000">
    <property type="entry name" value="Cyclophilin-like_dom_sf"/>
</dbReference>
<keyword evidence="3 5" id="KW-0697">Rotamase</keyword>
<reference evidence="7 8" key="1">
    <citation type="journal article" date="2016" name="Nat. Commun.">
        <title>Thousands of microbial genomes shed light on interconnected biogeochemical processes in an aquifer system.</title>
        <authorList>
            <person name="Anantharaman K."/>
            <person name="Brown C.T."/>
            <person name="Hug L.A."/>
            <person name="Sharon I."/>
            <person name="Castelle C.J."/>
            <person name="Probst A.J."/>
            <person name="Thomas B.C."/>
            <person name="Singh A."/>
            <person name="Wilkins M.J."/>
            <person name="Karaoz U."/>
            <person name="Brodie E.L."/>
            <person name="Williams K.H."/>
            <person name="Hubbard S.S."/>
            <person name="Banfield J.F."/>
        </authorList>
    </citation>
    <scope>NUCLEOTIDE SEQUENCE [LARGE SCALE GENOMIC DNA]</scope>
</reference>
<dbReference type="STRING" id="1797785.A3B45_04325"/>
<dbReference type="EC" id="5.2.1.8" evidence="5"/>
<proteinExistence type="inferred from homology"/>
<evidence type="ECO:0000313" key="8">
    <source>
        <dbReference type="Proteomes" id="UP000178565"/>
    </source>
</evidence>
<dbReference type="PANTHER" id="PTHR45625">
    <property type="entry name" value="PEPTIDYL-PROLYL CIS-TRANS ISOMERASE-RELATED"/>
    <property type="match status" value="1"/>
</dbReference>
<evidence type="ECO:0000313" key="7">
    <source>
        <dbReference type="EMBL" id="OGE42409.1"/>
    </source>
</evidence>
<dbReference type="PRINTS" id="PR00153">
    <property type="entry name" value="CSAPPISMRASE"/>
</dbReference>
<dbReference type="Pfam" id="PF00160">
    <property type="entry name" value="Pro_isomerase"/>
    <property type="match status" value="1"/>
</dbReference>
<gene>
    <name evidence="7" type="ORF">A3B45_04325</name>
</gene>
<evidence type="ECO:0000256" key="1">
    <source>
        <dbReference type="ARBA" id="ARBA00002388"/>
    </source>
</evidence>
<comment type="function">
    <text evidence="1 5">PPIases accelerate the folding of proteins. It catalyzes the cis-trans isomerization of proline imidic peptide bonds in oligopeptides.</text>
</comment>
<feature type="domain" description="PPIase cyclophilin-type" evidence="6">
    <location>
        <begin position="13"/>
        <end position="143"/>
    </location>
</feature>
<dbReference type="AlphaFoldDB" id="A0A1F5KNK5"/>
<name>A0A1F5KNK5_9BACT</name>
<dbReference type="Proteomes" id="UP000178565">
    <property type="component" value="Unassembled WGS sequence"/>
</dbReference>
<evidence type="ECO:0000256" key="3">
    <source>
        <dbReference type="ARBA" id="ARBA00023110"/>
    </source>
</evidence>
<comment type="catalytic activity">
    <reaction evidence="5">
        <text>[protein]-peptidylproline (omega=180) = [protein]-peptidylproline (omega=0)</text>
        <dbReference type="Rhea" id="RHEA:16237"/>
        <dbReference type="Rhea" id="RHEA-COMP:10747"/>
        <dbReference type="Rhea" id="RHEA-COMP:10748"/>
        <dbReference type="ChEBI" id="CHEBI:83833"/>
        <dbReference type="ChEBI" id="CHEBI:83834"/>
        <dbReference type="EC" id="5.2.1.8"/>
    </reaction>
</comment>
<dbReference type="InterPro" id="IPR002130">
    <property type="entry name" value="Cyclophilin-type_PPIase_dom"/>
</dbReference>
<sequence>MKDKAVTLVTSKGNIIIQVYPDVPKATSNFLLLASNGFYDNLTFHRVEPGLLIQGGDPKGDGTGDGGYTFEDELNEREYKKGTVAMANRGPNTNSTQFFIVIADNPGIPKKYTIFGSVIFGLDVVERIAPQDVIYKAVVQPLK</sequence>
<keyword evidence="4 5" id="KW-0413">Isomerase</keyword>
<evidence type="ECO:0000256" key="5">
    <source>
        <dbReference type="RuleBase" id="RU363019"/>
    </source>
</evidence>
<accession>A0A1F5KNK5</accession>
<dbReference type="Gene3D" id="2.40.100.10">
    <property type="entry name" value="Cyclophilin-like"/>
    <property type="match status" value="1"/>
</dbReference>
<comment type="caution">
    <text evidence="7">The sequence shown here is derived from an EMBL/GenBank/DDBJ whole genome shotgun (WGS) entry which is preliminary data.</text>
</comment>